<dbReference type="GO" id="GO:0080008">
    <property type="term" value="C:Cul4-RING E3 ubiquitin ligase complex"/>
    <property type="evidence" value="ECO:0007669"/>
    <property type="project" value="TreeGrafter"/>
</dbReference>
<dbReference type="OrthoDB" id="128867at2759"/>
<dbReference type="STRING" id="77044.A0A1W2TIG1"/>
<name>A0A1W2TIG1_ROSNE</name>
<proteinExistence type="predicted"/>
<dbReference type="PANTHER" id="PTHR44472:SF1">
    <property type="entry name" value="DDB1 AND CUL4 ASSOCIATED FACTOR 4"/>
    <property type="match status" value="1"/>
</dbReference>
<accession>A0A1W2TIG1</accession>
<feature type="compositionally biased region" description="Basic and acidic residues" evidence="3">
    <location>
        <begin position="212"/>
        <end position="221"/>
    </location>
</feature>
<dbReference type="OMA" id="QANHTAP"/>
<organism evidence="4">
    <name type="scientific">Rosellinia necatrix</name>
    <name type="common">White root-rot fungus</name>
    <dbReference type="NCBI Taxonomy" id="77044"/>
    <lineage>
        <taxon>Eukaryota</taxon>
        <taxon>Fungi</taxon>
        <taxon>Dikarya</taxon>
        <taxon>Ascomycota</taxon>
        <taxon>Pezizomycotina</taxon>
        <taxon>Sordariomycetes</taxon>
        <taxon>Xylariomycetidae</taxon>
        <taxon>Xylariales</taxon>
        <taxon>Xylariaceae</taxon>
        <taxon>Rosellinia</taxon>
    </lineage>
</organism>
<dbReference type="AlphaFoldDB" id="A0A1W2TIG1"/>
<feature type="compositionally biased region" description="Basic and acidic residues" evidence="3">
    <location>
        <begin position="405"/>
        <end position="428"/>
    </location>
</feature>
<gene>
    <name evidence="4" type="ORF">SAMD00023353_1600450</name>
</gene>
<dbReference type="EMBL" id="DF977461">
    <property type="protein sequence ID" value="GAP87953.1"/>
    <property type="molecule type" value="Genomic_DNA"/>
</dbReference>
<feature type="region of interest" description="Disordered" evidence="3">
    <location>
        <begin position="207"/>
        <end position="228"/>
    </location>
</feature>
<evidence type="ECO:0000313" key="4">
    <source>
        <dbReference type="EMBL" id="GAP87953.1"/>
    </source>
</evidence>
<protein>
    <submittedName>
        <fullName evidence="4">Putative myocyte-specific enhancer factor 2d</fullName>
    </submittedName>
</protein>
<dbReference type="SUPFAM" id="SSF50998">
    <property type="entry name" value="Quinoprotein alcohol dehydrogenase-like"/>
    <property type="match status" value="1"/>
</dbReference>
<dbReference type="InterPro" id="IPR011047">
    <property type="entry name" value="Quinoprotein_ADH-like_sf"/>
</dbReference>
<keyword evidence="5" id="KW-1185">Reference proteome</keyword>
<keyword evidence="1" id="KW-0853">WD repeat</keyword>
<reference evidence="4" key="1">
    <citation type="submission" date="2016-03" db="EMBL/GenBank/DDBJ databases">
        <title>Draft genome sequence of Rosellinia necatrix.</title>
        <authorList>
            <person name="Kanematsu S."/>
        </authorList>
    </citation>
    <scope>NUCLEOTIDE SEQUENCE [LARGE SCALE GENOMIC DNA]</scope>
    <source>
        <strain evidence="4">W97</strain>
    </source>
</reference>
<evidence type="ECO:0000313" key="5">
    <source>
        <dbReference type="Proteomes" id="UP000054516"/>
    </source>
</evidence>
<evidence type="ECO:0000256" key="2">
    <source>
        <dbReference type="ARBA" id="ARBA00022737"/>
    </source>
</evidence>
<dbReference type="InterPro" id="IPR052254">
    <property type="entry name" value="CUL4-DDB1_E3_ligase_receptor"/>
</dbReference>
<evidence type="ECO:0000256" key="3">
    <source>
        <dbReference type="SAM" id="MobiDB-lite"/>
    </source>
</evidence>
<sequence>MNIPGYYYDTEKRRYFKVENSKTAPSSAAWSSDNVKRRKLRDDDATAALRHADLAKDRIRRARALREPLTGGFFAREHGAVDGDMQAACFVEGLNRKGCIQLLPLRRDGSGMRVECMYIGGYDGGTGMCTAYAAQKGAQLYSAYIPRDENKRLDQRLLANHHPLRHHPAPPYIEAAAALVTDIQYHAPSRRILVASQEPLNCLYAFQPTTDDDGRSSDSPHPRWPLPCPGSYTAHPSPSDGGYMAHCVAPAPASSPLVCLVGTHRGILQWDGEGGRPLTRLTPHAQQQQQRSRGGGGFGDLFRSVLAVDFHPAQSEVFRFGGRPGALFTADRRERCGDWSYLRLPSAITHLRCLGGAGNQVLVAGLRDQLGVYDLRFARSRRARDGGDGDDYTKVDVVDGSRQLRWERGGKGGGDRKERRKFGMEKIQKEKRKKKNDGGGGGNGGDGGGEAVARPVIRFESYRNAARTDIGFAYDAATGVVAAAHDDVPGTVVLYSARTGSRLRVIDLAAERGDGGDGRVTTTTLRDLLASSVSASPAAAAAAAAAAERARLSVVQTLQFRTLQGDLTPTLFVADDRCGGVSAFSFDLDDPEDEG</sequence>
<dbReference type="Proteomes" id="UP000054516">
    <property type="component" value="Unassembled WGS sequence"/>
</dbReference>
<keyword evidence="2" id="KW-0677">Repeat</keyword>
<feature type="compositionally biased region" description="Gly residues" evidence="3">
    <location>
        <begin position="438"/>
        <end position="450"/>
    </location>
</feature>
<evidence type="ECO:0000256" key="1">
    <source>
        <dbReference type="ARBA" id="ARBA00022574"/>
    </source>
</evidence>
<feature type="region of interest" description="Disordered" evidence="3">
    <location>
        <begin position="405"/>
        <end position="450"/>
    </location>
</feature>
<dbReference type="PANTHER" id="PTHR44472">
    <property type="entry name" value="DDB1- AND CUL4-ASSOCIATED FACTOR 4-RELATED"/>
    <property type="match status" value="1"/>
</dbReference>